<accession>A0A1W1VD69</accession>
<gene>
    <name evidence="1" type="ORF">SAMN00017405_1429</name>
</gene>
<dbReference type="AlphaFoldDB" id="A0A1W1VD69"/>
<name>A0A1W1VD69_DESTI</name>
<reference evidence="1 2" key="1">
    <citation type="submission" date="2017-04" db="EMBL/GenBank/DDBJ databases">
        <authorList>
            <person name="Afonso C.L."/>
            <person name="Miller P.J."/>
            <person name="Scott M.A."/>
            <person name="Spackman E."/>
            <person name="Goraichik I."/>
            <person name="Dimitrov K.M."/>
            <person name="Suarez D.L."/>
            <person name="Swayne D.E."/>
        </authorList>
    </citation>
    <scope>NUCLEOTIDE SEQUENCE [LARGE SCALE GENOMIC DNA]</scope>
    <source>
        <strain evidence="1 2">DSM 11270</strain>
    </source>
</reference>
<dbReference type="OrthoDB" id="6385276at2"/>
<sequence length="147" mass="16737">MQNNCKRIDTTEHDTIKPLVDCNWEQEVEIYDCIKGWCHEKWQLTLTSPQSLKLFIEDVGCPGDFFELYINDEHIGTTFKPNTWGYSQRGELSSGIFIVSLSPGTYSIKVRNAGFDDHSAEEILKEKMCPSGFKIKGTLSPLIKSVK</sequence>
<keyword evidence="2" id="KW-1185">Reference proteome</keyword>
<organism evidence="1 2">
    <name type="scientific">Desulfonispora thiosulfatigenes DSM 11270</name>
    <dbReference type="NCBI Taxonomy" id="656914"/>
    <lineage>
        <taxon>Bacteria</taxon>
        <taxon>Bacillati</taxon>
        <taxon>Bacillota</taxon>
        <taxon>Clostridia</taxon>
        <taxon>Eubacteriales</taxon>
        <taxon>Peptococcaceae</taxon>
        <taxon>Desulfonispora</taxon>
    </lineage>
</organism>
<dbReference type="EMBL" id="FWWT01000017">
    <property type="protein sequence ID" value="SMB91163.1"/>
    <property type="molecule type" value="Genomic_DNA"/>
</dbReference>
<protein>
    <submittedName>
        <fullName evidence="1">Uncharacterized protein</fullName>
    </submittedName>
</protein>
<proteinExistence type="predicted"/>
<dbReference type="RefSeq" id="WP_084053248.1">
    <property type="nucleotide sequence ID" value="NZ_FWWT01000017.1"/>
</dbReference>
<evidence type="ECO:0000313" key="2">
    <source>
        <dbReference type="Proteomes" id="UP000192731"/>
    </source>
</evidence>
<dbReference type="Proteomes" id="UP000192731">
    <property type="component" value="Unassembled WGS sequence"/>
</dbReference>
<evidence type="ECO:0000313" key="1">
    <source>
        <dbReference type="EMBL" id="SMB91163.1"/>
    </source>
</evidence>